<protein>
    <submittedName>
        <fullName evidence="1">Uncharacterized protein</fullName>
    </submittedName>
</protein>
<evidence type="ECO:0000313" key="1">
    <source>
        <dbReference type="EMBL" id="QQV76509.1"/>
    </source>
</evidence>
<gene>
    <name evidence="1" type="ORF">H5J25_13750</name>
</gene>
<dbReference type="Proteomes" id="UP000595894">
    <property type="component" value="Chromosome"/>
</dbReference>
<dbReference type="AlphaFoldDB" id="A0A974S3J8"/>
<accession>A0A974S3J8</accession>
<dbReference type="EMBL" id="CP061035">
    <property type="protein sequence ID" value="QQV76509.1"/>
    <property type="molecule type" value="Genomic_DNA"/>
</dbReference>
<name>A0A974S3J8_9SPHN</name>
<organism evidence="1 2">
    <name type="scientific">Sphingomonas aliaeris</name>
    <dbReference type="NCBI Taxonomy" id="2759526"/>
    <lineage>
        <taxon>Bacteria</taxon>
        <taxon>Pseudomonadati</taxon>
        <taxon>Pseudomonadota</taxon>
        <taxon>Alphaproteobacteria</taxon>
        <taxon>Sphingomonadales</taxon>
        <taxon>Sphingomonadaceae</taxon>
        <taxon>Sphingomonas</taxon>
    </lineage>
</organism>
<dbReference type="KEGG" id="sari:H5J25_13750"/>
<keyword evidence="2" id="KW-1185">Reference proteome</keyword>
<dbReference type="RefSeq" id="WP_202091890.1">
    <property type="nucleotide sequence ID" value="NZ_CP061035.1"/>
</dbReference>
<proteinExistence type="predicted"/>
<evidence type="ECO:0000313" key="2">
    <source>
        <dbReference type="Proteomes" id="UP000595894"/>
    </source>
</evidence>
<reference evidence="2" key="1">
    <citation type="submission" date="2020-09" db="EMBL/GenBank/DDBJ databases">
        <title>Sphingomonas sp., a new species isolated from pork steak.</title>
        <authorList>
            <person name="Heidler von Heilborn D."/>
        </authorList>
    </citation>
    <scope>NUCLEOTIDE SEQUENCE [LARGE SCALE GENOMIC DNA]</scope>
</reference>
<sequence>MNITSIPAFDPDSPDVDILSAYERIRANKEWAYRYDDVPEDLWPVAEMDKRDEAQAADEAIIETAFPVTTGGALPRLLLGLTKQHPDRWLDRALAEGGVLALVANRGDLDGHAQQLLAAAVDLIRIDWAQALFHAERSTGTYASLFHLNDLVDTEEFRQKEGGGVSQFVADLSVASDQLRDVVTDDFPLRRLIRTLAPDEAAYLRKFEIAAAEGLLDEAAPWLARDTKFLLGATARPSGEI</sequence>